<dbReference type="SUPFAM" id="SSF52540">
    <property type="entry name" value="P-loop containing nucleoside triphosphate hydrolases"/>
    <property type="match status" value="2"/>
</dbReference>
<dbReference type="Gene3D" id="3.40.50.300">
    <property type="entry name" value="P-loop containing nucleotide triphosphate hydrolases"/>
    <property type="match status" value="1"/>
</dbReference>
<keyword evidence="3" id="KW-1185">Reference proteome</keyword>
<organism evidence="2 3">
    <name type="scientific">Gigaspora margarita</name>
    <dbReference type="NCBI Taxonomy" id="4874"/>
    <lineage>
        <taxon>Eukaryota</taxon>
        <taxon>Fungi</taxon>
        <taxon>Fungi incertae sedis</taxon>
        <taxon>Mucoromycota</taxon>
        <taxon>Glomeromycotina</taxon>
        <taxon>Glomeromycetes</taxon>
        <taxon>Diversisporales</taxon>
        <taxon>Gigasporaceae</taxon>
        <taxon>Gigaspora</taxon>
    </lineage>
</organism>
<dbReference type="Pfam" id="PF00004">
    <property type="entry name" value="AAA"/>
    <property type="match status" value="1"/>
</dbReference>
<dbReference type="InterPro" id="IPR050168">
    <property type="entry name" value="AAA_ATPase_domain"/>
</dbReference>
<evidence type="ECO:0000259" key="1">
    <source>
        <dbReference type="SMART" id="SM00382"/>
    </source>
</evidence>
<reference evidence="2 3" key="1">
    <citation type="journal article" date="2019" name="Environ. Microbiol.">
        <title>At the nexus of three kingdoms: the genome of the mycorrhizal fungus Gigaspora margarita provides insights into plant, endobacterial and fungal interactions.</title>
        <authorList>
            <person name="Venice F."/>
            <person name="Ghignone S."/>
            <person name="Salvioli di Fossalunga A."/>
            <person name="Amselem J."/>
            <person name="Novero M."/>
            <person name="Xianan X."/>
            <person name="Sedzielewska Toro K."/>
            <person name="Morin E."/>
            <person name="Lipzen A."/>
            <person name="Grigoriev I.V."/>
            <person name="Henrissat B."/>
            <person name="Martin F.M."/>
            <person name="Bonfante P."/>
        </authorList>
    </citation>
    <scope>NUCLEOTIDE SEQUENCE [LARGE SCALE GENOMIC DNA]</scope>
    <source>
        <strain evidence="2 3">BEG34</strain>
    </source>
</reference>
<dbReference type="AlphaFoldDB" id="A0A8H3ZV29"/>
<dbReference type="SMART" id="SM00382">
    <property type="entry name" value="AAA"/>
    <property type="match status" value="1"/>
</dbReference>
<dbReference type="InterPro" id="IPR003959">
    <property type="entry name" value="ATPase_AAA_core"/>
</dbReference>
<comment type="caution">
    <text evidence="2">The sequence shown here is derived from an EMBL/GenBank/DDBJ whole genome shotgun (WGS) entry which is preliminary data.</text>
</comment>
<dbReference type="InterPro" id="IPR027417">
    <property type="entry name" value="P-loop_NTPase"/>
</dbReference>
<accession>A0A8H3ZV29</accession>
<dbReference type="EMBL" id="WTPW01003803">
    <property type="protein sequence ID" value="KAF0333084.1"/>
    <property type="molecule type" value="Genomic_DNA"/>
</dbReference>
<dbReference type="InterPro" id="IPR003593">
    <property type="entry name" value="AAA+_ATPase"/>
</dbReference>
<name>A0A8H3ZV29_GIGMA</name>
<dbReference type="GO" id="GO:0005829">
    <property type="term" value="C:cytosol"/>
    <property type="evidence" value="ECO:0007669"/>
    <property type="project" value="TreeGrafter"/>
</dbReference>
<dbReference type="OrthoDB" id="2187at2759"/>
<dbReference type="GO" id="GO:0016887">
    <property type="term" value="F:ATP hydrolysis activity"/>
    <property type="evidence" value="ECO:0007669"/>
    <property type="project" value="InterPro"/>
</dbReference>
<protein>
    <submittedName>
        <fullName evidence="2">AAA-domain-containing protein</fullName>
    </submittedName>
</protein>
<dbReference type="PANTHER" id="PTHR23077:SF12">
    <property type="entry name" value="PEROXISOMAL ATPASE PEX1"/>
    <property type="match status" value="1"/>
</dbReference>
<proteinExistence type="predicted"/>
<gene>
    <name evidence="2" type="ORF">F8M41_017017</name>
</gene>
<dbReference type="GO" id="GO:0005778">
    <property type="term" value="C:peroxisomal membrane"/>
    <property type="evidence" value="ECO:0007669"/>
    <property type="project" value="TreeGrafter"/>
</dbReference>
<sequence length="313" mass="34713">MYLSEDRISSVREKLKTFFDDAAWHAPGILLFDDLDRLIPAEVEHVDSFRFRQLAECFFHIASKMLKKHRITILATAQQKSYSLVPNYKSLCSILKAIMSCGPELVKKSVSNVDLLSVASECEGYLAADLKTLVERTIHEGAVRNLQNNVNEIDFLLIQDDFRKAQKGFIPFSLRGVKLHTSNVSWTDIGGLEETRKVLLRSGLLLYGFPGCGKTLLASAVAKECGLNFISVKGPKLLNKYIGASEKSVRDLFERAQAAKPCALFFDEFDSIAPKRGHDSTGVTDRVVNQMLTQMDGAEGLDGVYVLAATSIT</sequence>
<dbReference type="Gene3D" id="1.10.8.60">
    <property type="match status" value="1"/>
</dbReference>
<dbReference type="Proteomes" id="UP000439903">
    <property type="component" value="Unassembled WGS sequence"/>
</dbReference>
<dbReference type="GO" id="GO:0016558">
    <property type="term" value="P:protein import into peroxisome matrix"/>
    <property type="evidence" value="ECO:0007669"/>
    <property type="project" value="TreeGrafter"/>
</dbReference>
<dbReference type="PANTHER" id="PTHR23077">
    <property type="entry name" value="AAA-FAMILY ATPASE"/>
    <property type="match status" value="1"/>
</dbReference>
<evidence type="ECO:0000313" key="2">
    <source>
        <dbReference type="EMBL" id="KAF0333084.1"/>
    </source>
</evidence>
<evidence type="ECO:0000313" key="3">
    <source>
        <dbReference type="Proteomes" id="UP000439903"/>
    </source>
</evidence>
<feature type="domain" description="AAA+ ATPase" evidence="1">
    <location>
        <begin position="200"/>
        <end position="310"/>
    </location>
</feature>
<dbReference type="GO" id="GO:0005524">
    <property type="term" value="F:ATP binding"/>
    <property type="evidence" value="ECO:0007669"/>
    <property type="project" value="InterPro"/>
</dbReference>